<dbReference type="Proteomes" id="UP000054359">
    <property type="component" value="Unassembled WGS sequence"/>
</dbReference>
<dbReference type="AlphaFoldDB" id="A0A087T5H6"/>
<keyword evidence="2" id="KW-1185">Reference proteome</keyword>
<feature type="non-terminal residue" evidence="1">
    <location>
        <position position="47"/>
    </location>
</feature>
<name>A0A087T5H6_STEMI</name>
<dbReference type="EMBL" id="KK113510">
    <property type="protein sequence ID" value="KFM60365.1"/>
    <property type="molecule type" value="Genomic_DNA"/>
</dbReference>
<evidence type="ECO:0000313" key="2">
    <source>
        <dbReference type="Proteomes" id="UP000054359"/>
    </source>
</evidence>
<sequence length="47" mass="5092">MAIINPGVILVATISLDIKSIEYLPINILRRSLDFFSISLGESSLSA</sequence>
<proteinExistence type="predicted"/>
<gene>
    <name evidence="1" type="ORF">X975_01211</name>
</gene>
<evidence type="ECO:0000313" key="1">
    <source>
        <dbReference type="EMBL" id="KFM60365.1"/>
    </source>
</evidence>
<reference evidence="1 2" key="1">
    <citation type="submission" date="2013-11" db="EMBL/GenBank/DDBJ databases">
        <title>Genome sequencing of Stegodyphus mimosarum.</title>
        <authorList>
            <person name="Bechsgaard J."/>
        </authorList>
    </citation>
    <scope>NUCLEOTIDE SEQUENCE [LARGE SCALE GENOMIC DNA]</scope>
</reference>
<organism evidence="1 2">
    <name type="scientific">Stegodyphus mimosarum</name>
    <name type="common">African social velvet spider</name>
    <dbReference type="NCBI Taxonomy" id="407821"/>
    <lineage>
        <taxon>Eukaryota</taxon>
        <taxon>Metazoa</taxon>
        <taxon>Ecdysozoa</taxon>
        <taxon>Arthropoda</taxon>
        <taxon>Chelicerata</taxon>
        <taxon>Arachnida</taxon>
        <taxon>Araneae</taxon>
        <taxon>Araneomorphae</taxon>
        <taxon>Entelegynae</taxon>
        <taxon>Eresoidea</taxon>
        <taxon>Eresidae</taxon>
        <taxon>Stegodyphus</taxon>
    </lineage>
</organism>
<protein>
    <submittedName>
        <fullName evidence="1">Uncharacterized protein</fullName>
    </submittedName>
</protein>
<accession>A0A087T5H6</accession>